<dbReference type="Proteomes" id="UP000821866">
    <property type="component" value="Unassembled WGS sequence"/>
</dbReference>
<reference evidence="1" key="1">
    <citation type="journal article" date="2020" name="Cell">
        <title>Large-Scale Comparative Analyses of Tick Genomes Elucidate Their Genetic Diversity and Vector Capacities.</title>
        <authorList>
            <consortium name="Tick Genome and Microbiome Consortium (TIGMIC)"/>
            <person name="Jia N."/>
            <person name="Wang J."/>
            <person name="Shi W."/>
            <person name="Du L."/>
            <person name="Sun Y."/>
            <person name="Zhan W."/>
            <person name="Jiang J.F."/>
            <person name="Wang Q."/>
            <person name="Zhang B."/>
            <person name="Ji P."/>
            <person name="Bell-Sakyi L."/>
            <person name="Cui X.M."/>
            <person name="Yuan T.T."/>
            <person name="Jiang B.G."/>
            <person name="Yang W.F."/>
            <person name="Lam T.T."/>
            <person name="Chang Q.C."/>
            <person name="Ding S.J."/>
            <person name="Wang X.J."/>
            <person name="Zhu J.G."/>
            <person name="Ruan X.D."/>
            <person name="Zhao L."/>
            <person name="Wei J.T."/>
            <person name="Ye R.Z."/>
            <person name="Que T.C."/>
            <person name="Du C.H."/>
            <person name="Zhou Y.H."/>
            <person name="Cheng J.X."/>
            <person name="Dai P.F."/>
            <person name="Guo W.B."/>
            <person name="Han X.H."/>
            <person name="Huang E.J."/>
            <person name="Li L.F."/>
            <person name="Wei W."/>
            <person name="Gao Y.C."/>
            <person name="Liu J.Z."/>
            <person name="Shao H.Z."/>
            <person name="Wang X."/>
            <person name="Wang C.C."/>
            <person name="Yang T.C."/>
            <person name="Huo Q.B."/>
            <person name="Li W."/>
            <person name="Chen H.Y."/>
            <person name="Chen S.E."/>
            <person name="Zhou L.G."/>
            <person name="Ni X.B."/>
            <person name="Tian J.H."/>
            <person name="Sheng Y."/>
            <person name="Liu T."/>
            <person name="Pan Y.S."/>
            <person name="Xia L.Y."/>
            <person name="Li J."/>
            <person name="Zhao F."/>
            <person name="Cao W.C."/>
        </authorList>
    </citation>
    <scope>NUCLEOTIDE SEQUENCE</scope>
    <source>
        <strain evidence="1">Rmic-2018</strain>
    </source>
</reference>
<dbReference type="AlphaFoldDB" id="A0A9J6DWP1"/>
<comment type="caution">
    <text evidence="1">The sequence shown here is derived from an EMBL/GenBank/DDBJ whole genome shotgun (WGS) entry which is preliminary data.</text>
</comment>
<keyword evidence="2" id="KW-1185">Reference proteome</keyword>
<proteinExistence type="predicted"/>
<dbReference type="OrthoDB" id="6497189at2759"/>
<sequence>MWFLLPANQTEEVLANYLNDEDNALALRELHVTCCFVAIPDQLLKCVQRCTMLHKLRCVACPFKASDMMSLLLQLPFLDLLHFSLVAQHDLAGEMTKVLVQCARGRTASSLRSMYAEVMGDSNFAILAVFLSCCPSLSDLHVHYMSGQLSYAVLYCQEIVEGISSLKNFTFSSDVPASLQLDMPVEVGFKTCLQISSNVTYSQSHSHNYSFAQLSDIAFGHSGPDLPPQLVLLAIYQPEHLAQRISSACEMAHWTSVHRLCLVLVPEEPEATHYPTLGAEFFPCLREFFVKAARNLQELNVNSFHFGLDLDLTKVLLVANIKTLRALSTPPCGLRHPSALQRLVSSCPALQDLDVRVYRRGYLFHCAVCESPFVLHDDGVAVLSGDNLRKEFRLTLCDLPSLASLKFLLRCNVTELRLLNCPETVRESYAALGTLLPGNGNLWYLQLQQDWLPLCDQSFIVNLALIQSLKYVCLITGQLASDDNVHKILHGLHLAMPNLTVAHVHYRRPPEGIEQRITWMRSASRPRYQKVGHLLRDYPCIMCCTATFIGLAMPPATQVIFAP</sequence>
<gene>
    <name evidence="1" type="ORF">HPB51_022582</name>
</gene>
<reference evidence="1" key="2">
    <citation type="submission" date="2021-09" db="EMBL/GenBank/DDBJ databases">
        <authorList>
            <person name="Jia N."/>
            <person name="Wang J."/>
            <person name="Shi W."/>
            <person name="Du L."/>
            <person name="Sun Y."/>
            <person name="Zhan W."/>
            <person name="Jiang J."/>
            <person name="Wang Q."/>
            <person name="Zhang B."/>
            <person name="Ji P."/>
            <person name="Sakyi L.B."/>
            <person name="Cui X."/>
            <person name="Yuan T."/>
            <person name="Jiang B."/>
            <person name="Yang W."/>
            <person name="Lam T.T.-Y."/>
            <person name="Chang Q."/>
            <person name="Ding S."/>
            <person name="Wang X."/>
            <person name="Zhu J."/>
            <person name="Ruan X."/>
            <person name="Zhao L."/>
            <person name="Wei J."/>
            <person name="Que T."/>
            <person name="Du C."/>
            <person name="Cheng J."/>
            <person name="Dai P."/>
            <person name="Han X."/>
            <person name="Huang E."/>
            <person name="Gao Y."/>
            <person name="Liu J."/>
            <person name="Shao H."/>
            <person name="Ye R."/>
            <person name="Li L."/>
            <person name="Wei W."/>
            <person name="Wang X."/>
            <person name="Wang C."/>
            <person name="Huo Q."/>
            <person name="Li W."/>
            <person name="Guo W."/>
            <person name="Chen H."/>
            <person name="Chen S."/>
            <person name="Zhou L."/>
            <person name="Zhou L."/>
            <person name="Ni X."/>
            <person name="Tian J."/>
            <person name="Zhou Y."/>
            <person name="Sheng Y."/>
            <person name="Liu T."/>
            <person name="Pan Y."/>
            <person name="Xia L."/>
            <person name="Li J."/>
            <person name="Zhao F."/>
            <person name="Cao W."/>
        </authorList>
    </citation>
    <scope>NUCLEOTIDE SEQUENCE</scope>
    <source>
        <strain evidence="1">Rmic-2018</strain>
        <tissue evidence="1">Larvae</tissue>
    </source>
</reference>
<name>A0A9J6DWP1_RHIMP</name>
<dbReference type="InterPro" id="IPR032675">
    <property type="entry name" value="LRR_dom_sf"/>
</dbReference>
<dbReference type="Gene3D" id="3.80.10.10">
    <property type="entry name" value="Ribonuclease Inhibitor"/>
    <property type="match status" value="1"/>
</dbReference>
<evidence type="ECO:0000313" key="1">
    <source>
        <dbReference type="EMBL" id="KAH8026607.1"/>
    </source>
</evidence>
<accession>A0A9J6DWP1</accession>
<evidence type="ECO:0000313" key="2">
    <source>
        <dbReference type="Proteomes" id="UP000821866"/>
    </source>
</evidence>
<organism evidence="1 2">
    <name type="scientific">Rhipicephalus microplus</name>
    <name type="common">Cattle tick</name>
    <name type="synonym">Boophilus microplus</name>
    <dbReference type="NCBI Taxonomy" id="6941"/>
    <lineage>
        <taxon>Eukaryota</taxon>
        <taxon>Metazoa</taxon>
        <taxon>Ecdysozoa</taxon>
        <taxon>Arthropoda</taxon>
        <taxon>Chelicerata</taxon>
        <taxon>Arachnida</taxon>
        <taxon>Acari</taxon>
        <taxon>Parasitiformes</taxon>
        <taxon>Ixodida</taxon>
        <taxon>Ixodoidea</taxon>
        <taxon>Ixodidae</taxon>
        <taxon>Rhipicephalinae</taxon>
        <taxon>Rhipicephalus</taxon>
        <taxon>Boophilus</taxon>
    </lineage>
</organism>
<dbReference type="EMBL" id="JABSTU010000007">
    <property type="protein sequence ID" value="KAH8026607.1"/>
    <property type="molecule type" value="Genomic_DNA"/>
</dbReference>
<dbReference type="OMA" id="SACEMAH"/>
<protein>
    <submittedName>
        <fullName evidence="1">Uncharacterized protein</fullName>
    </submittedName>
</protein>
<dbReference type="VEuPathDB" id="VectorBase:LOC119170676"/>